<dbReference type="OrthoDB" id="4377018at2"/>
<dbReference type="AlphaFoldDB" id="A0A1T4XNX6"/>
<dbReference type="InterPro" id="IPR031493">
    <property type="entry name" value="Zinc_ribbon_15"/>
</dbReference>
<evidence type="ECO:0000313" key="2">
    <source>
        <dbReference type="EMBL" id="SKA91246.1"/>
    </source>
</evidence>
<sequence length="124" mass="14817">MFFIGIFGIETKQEEIKDIQNVICKACGAMTSFRLIKTYNVFHFFFIPIIKWSKKYYIISRCCNRPFEIPIEKGEEIERGRDIPLNDEDLRPLYNNYDYNICPNCKNEVDNNFIYCPYCGNKLR</sequence>
<protein>
    <submittedName>
        <fullName evidence="2">Zinc-ribbon family protein</fullName>
    </submittedName>
</protein>
<gene>
    <name evidence="2" type="ORF">SAMN05443428_11129</name>
</gene>
<dbReference type="STRING" id="1147123.SAMN05443428_11129"/>
<dbReference type="EMBL" id="FUYH01000011">
    <property type="protein sequence ID" value="SKA91246.1"/>
    <property type="molecule type" value="Genomic_DNA"/>
</dbReference>
<dbReference type="PANTHER" id="PTHR36718:SF1">
    <property type="entry name" value="DOUBLE ZINC RIBBON PROTEIN MJ0416"/>
    <property type="match status" value="1"/>
</dbReference>
<dbReference type="Proteomes" id="UP000190105">
    <property type="component" value="Unassembled WGS sequence"/>
</dbReference>
<evidence type="ECO:0000313" key="3">
    <source>
        <dbReference type="Proteomes" id="UP000190105"/>
    </source>
</evidence>
<accession>A0A1T4XNX6</accession>
<dbReference type="PANTHER" id="PTHR36718">
    <property type="entry name" value="OS05G0435400 PROTEIN"/>
    <property type="match status" value="1"/>
</dbReference>
<feature type="domain" description="Zinc-ribbon 15" evidence="1">
    <location>
        <begin position="22"/>
        <end position="120"/>
    </location>
</feature>
<organism evidence="2 3">
    <name type="scientific">Caloramator quimbayensis</name>
    <dbReference type="NCBI Taxonomy" id="1147123"/>
    <lineage>
        <taxon>Bacteria</taxon>
        <taxon>Bacillati</taxon>
        <taxon>Bacillota</taxon>
        <taxon>Clostridia</taxon>
        <taxon>Eubacteriales</taxon>
        <taxon>Clostridiaceae</taxon>
        <taxon>Caloramator</taxon>
    </lineage>
</organism>
<keyword evidence="3" id="KW-1185">Reference proteome</keyword>
<proteinExistence type="predicted"/>
<reference evidence="3" key="1">
    <citation type="submission" date="2017-02" db="EMBL/GenBank/DDBJ databases">
        <authorList>
            <person name="Varghese N."/>
            <person name="Submissions S."/>
        </authorList>
    </citation>
    <scope>NUCLEOTIDE SEQUENCE [LARGE SCALE GENOMIC DNA]</scope>
    <source>
        <strain evidence="3">USBA 833</strain>
    </source>
</reference>
<dbReference type="RefSeq" id="WP_078696677.1">
    <property type="nucleotide sequence ID" value="NZ_FUYH01000011.1"/>
</dbReference>
<evidence type="ECO:0000259" key="1">
    <source>
        <dbReference type="Pfam" id="PF17032"/>
    </source>
</evidence>
<name>A0A1T4XNX6_9CLOT</name>
<dbReference type="Pfam" id="PF17032">
    <property type="entry name" value="Zn_ribbon_15"/>
    <property type="match status" value="1"/>
</dbReference>
<dbReference type="InterPro" id="IPR053281">
    <property type="entry name" value="Double_zinc_ribbon"/>
</dbReference>